<feature type="compositionally biased region" description="Basic and acidic residues" evidence="1">
    <location>
        <begin position="370"/>
        <end position="382"/>
    </location>
</feature>
<feature type="compositionally biased region" description="Polar residues" evidence="1">
    <location>
        <begin position="44"/>
        <end position="66"/>
    </location>
</feature>
<evidence type="ECO:0000313" key="3">
    <source>
        <dbReference type="Proteomes" id="UP000184330"/>
    </source>
</evidence>
<dbReference type="Proteomes" id="UP000184330">
    <property type="component" value="Unassembled WGS sequence"/>
</dbReference>
<keyword evidence="3" id="KW-1185">Reference proteome</keyword>
<dbReference type="PANTHER" id="PTHR38887">
    <property type="entry name" value="CHROMOSOME 21, WHOLE GENOME SHOTGUN SEQUENCE"/>
    <property type="match status" value="1"/>
</dbReference>
<dbReference type="PANTHER" id="PTHR38887:SF1">
    <property type="entry name" value="RAS MODIFICATION PROTEIN ERF4"/>
    <property type="match status" value="1"/>
</dbReference>
<organism evidence="2 3">
    <name type="scientific">Phialocephala subalpina</name>
    <dbReference type="NCBI Taxonomy" id="576137"/>
    <lineage>
        <taxon>Eukaryota</taxon>
        <taxon>Fungi</taxon>
        <taxon>Dikarya</taxon>
        <taxon>Ascomycota</taxon>
        <taxon>Pezizomycotina</taxon>
        <taxon>Leotiomycetes</taxon>
        <taxon>Helotiales</taxon>
        <taxon>Mollisiaceae</taxon>
        <taxon>Phialocephala</taxon>
        <taxon>Phialocephala fortinii species complex</taxon>
    </lineage>
</organism>
<feature type="region of interest" description="Disordered" evidence="1">
    <location>
        <begin position="24"/>
        <end position="86"/>
    </location>
</feature>
<proteinExistence type="predicted"/>
<dbReference type="EMBL" id="FJOG01000016">
    <property type="protein sequence ID" value="CZR60778.1"/>
    <property type="molecule type" value="Genomic_DNA"/>
</dbReference>
<dbReference type="STRING" id="576137.A0A1L7X6Y7"/>
<name>A0A1L7X6Y7_9HELO</name>
<protein>
    <submittedName>
        <fullName evidence="2">Uncharacterized protein</fullName>
    </submittedName>
</protein>
<evidence type="ECO:0000313" key="2">
    <source>
        <dbReference type="EMBL" id="CZR60778.1"/>
    </source>
</evidence>
<dbReference type="OrthoDB" id="3433125at2759"/>
<reference evidence="2 3" key="1">
    <citation type="submission" date="2016-03" db="EMBL/GenBank/DDBJ databases">
        <authorList>
            <person name="Ploux O."/>
        </authorList>
    </citation>
    <scope>NUCLEOTIDE SEQUENCE [LARGE SCALE GENOMIC DNA]</scope>
    <source>
        <strain evidence="2 3">UAMH 11012</strain>
    </source>
</reference>
<feature type="region of interest" description="Disordered" evidence="1">
    <location>
        <begin position="363"/>
        <end position="382"/>
    </location>
</feature>
<gene>
    <name evidence="2" type="ORF">PAC_10674</name>
</gene>
<dbReference type="InterPro" id="IPR053221">
    <property type="entry name" value="Burnettramic_acid_biosynth"/>
</dbReference>
<evidence type="ECO:0000256" key="1">
    <source>
        <dbReference type="SAM" id="MobiDB-lite"/>
    </source>
</evidence>
<sequence length="400" mass="43729">MVGLLFFLPPLVKGVASGIGLASEANHSTKRKKPSAEQAEENHSSQQQRVSRASNGPPNLVNTSVDHNAPPRPQSEAGSNDAQKEQKLPTYTQANAADITDEFMSAHQPPPYSQQQALRGILYPVILPQRRPKNRGRGFIRAYAPVLEECGINQKDFLDFLETLNKSSQVSRFFDVVNIGCQAAGLSFNPIAGGVPAGVEILAGIAMEMQIHDPAASVNITEHISLPMPDAQAGMGQKFKHNTKKPSGKSHPEIEFLDVAPLIYPHLDAIAADTSPEGEQKKRHMVRYQLFVGGYYDRRARLNMYAAVHNPDSVLAATADPKPEFTSRYADPSHPAGSGSWLALVAGGKVVFKRRVGEPIVTNTYYRQPDPNDPRGQKMKGEKNRISKGVLYLVIVNRPS</sequence>
<dbReference type="AlphaFoldDB" id="A0A1L7X6Y7"/>
<accession>A0A1L7X6Y7</accession>